<comment type="subcellular location">
    <subcellularLocation>
        <location evidence="1">Membrane</location>
        <topology evidence="1">Multi-pass membrane protein</topology>
    </subcellularLocation>
</comment>
<evidence type="ECO:0000313" key="9">
    <source>
        <dbReference type="Proteomes" id="UP001165065"/>
    </source>
</evidence>
<evidence type="ECO:0000256" key="3">
    <source>
        <dbReference type="ARBA" id="ARBA00022989"/>
    </source>
</evidence>
<name>A0A9W7G4W7_9STRA</name>
<evidence type="ECO:0000259" key="7">
    <source>
        <dbReference type="PROSITE" id="PS50850"/>
    </source>
</evidence>
<feature type="transmembrane region" description="Helical" evidence="6">
    <location>
        <begin position="73"/>
        <end position="94"/>
    </location>
</feature>
<proteinExistence type="predicted"/>
<feature type="compositionally biased region" description="Basic and acidic residues" evidence="5">
    <location>
        <begin position="545"/>
        <end position="562"/>
    </location>
</feature>
<dbReference type="InterPro" id="IPR011701">
    <property type="entry name" value="MFS"/>
</dbReference>
<dbReference type="GO" id="GO:0022857">
    <property type="term" value="F:transmembrane transporter activity"/>
    <property type="evidence" value="ECO:0007669"/>
    <property type="project" value="InterPro"/>
</dbReference>
<dbReference type="PANTHER" id="PTHR23507">
    <property type="entry name" value="ZGC:174356"/>
    <property type="match status" value="1"/>
</dbReference>
<keyword evidence="4 6" id="KW-0472">Membrane</keyword>
<feature type="transmembrane region" description="Helical" evidence="6">
    <location>
        <begin position="348"/>
        <end position="374"/>
    </location>
</feature>
<evidence type="ECO:0000256" key="4">
    <source>
        <dbReference type="ARBA" id="ARBA00023136"/>
    </source>
</evidence>
<evidence type="ECO:0000256" key="1">
    <source>
        <dbReference type="ARBA" id="ARBA00004141"/>
    </source>
</evidence>
<gene>
    <name evidence="8" type="ORF">TrCOL_g6772</name>
</gene>
<dbReference type="PANTHER" id="PTHR23507:SF1">
    <property type="entry name" value="FI18259P1-RELATED"/>
    <property type="match status" value="1"/>
</dbReference>
<feature type="transmembrane region" description="Helical" evidence="6">
    <location>
        <begin position="386"/>
        <end position="405"/>
    </location>
</feature>
<dbReference type="InterPro" id="IPR036259">
    <property type="entry name" value="MFS_trans_sf"/>
</dbReference>
<dbReference type="InterPro" id="IPR020846">
    <property type="entry name" value="MFS_dom"/>
</dbReference>
<evidence type="ECO:0000313" key="8">
    <source>
        <dbReference type="EMBL" id="GMI32226.1"/>
    </source>
</evidence>
<dbReference type="AlphaFoldDB" id="A0A9W7G4W7"/>
<feature type="compositionally biased region" description="Low complexity" evidence="5">
    <location>
        <begin position="32"/>
        <end position="66"/>
    </location>
</feature>
<organism evidence="8 9">
    <name type="scientific">Triparma columacea</name>
    <dbReference type="NCBI Taxonomy" id="722753"/>
    <lineage>
        <taxon>Eukaryota</taxon>
        <taxon>Sar</taxon>
        <taxon>Stramenopiles</taxon>
        <taxon>Ochrophyta</taxon>
        <taxon>Bolidophyceae</taxon>
        <taxon>Parmales</taxon>
        <taxon>Triparmaceae</taxon>
        <taxon>Triparma</taxon>
    </lineage>
</organism>
<dbReference type="EMBL" id="BRYA01000016">
    <property type="protein sequence ID" value="GMI32226.1"/>
    <property type="molecule type" value="Genomic_DNA"/>
</dbReference>
<keyword evidence="9" id="KW-1185">Reference proteome</keyword>
<feature type="transmembrane region" description="Helical" evidence="6">
    <location>
        <begin position="218"/>
        <end position="239"/>
    </location>
</feature>
<feature type="compositionally biased region" description="Polar residues" evidence="5">
    <location>
        <begin position="11"/>
        <end position="31"/>
    </location>
</feature>
<sequence>MSPLQEHIPNSPLTSTPIKTSSENLQSPLLGTSNDHTLNNDTLLNANDNSNSKNASSSTSPSTPSELPSLKPMFPFFFLILLIALGMGMTLATVPTRISTSFAISKNSNSSISCVNRDQDTCLNSAKQGFDPCGDASDHAQDVNAVSDAVKNLLTFFSAGLLGELSDVRGRKPVLIMAFIIQSLPNLAYFVILFYLHRIQDMPSPTPAQFSTLAALPYIYYLLNAVTGLVNFLTLVITCTADVLPAGPGRAVAVGIILAIFFAGVSMAPLVVNSLITSDVATAGLSYLIVGVVVPVYAAVGLKESLTPAAAFQAKLQKEQRQEGTPDTFLSRLSAPFRSISILFRSRLFKTLTLVIFLTTMANESTQSLLFYYLTDPPLCFTDTDLAALMVILGLTGIIAQAGLLRPLIRIFGERRLLMFSSLAGAVHCAMYALAEDKAMVFMAGSLVCFTLFSFPTVSAIKSNNAGPQEQGQVQGALFSVKSLAAATGPLLMRGFYAATADSTVHGAFWLLGSAFFLLSMVFIGRLSEEKCNSKYIHGGGGGGDDSRLLRVDEDEGDRGRDTSIVAANV</sequence>
<feature type="transmembrane region" description="Helical" evidence="6">
    <location>
        <begin position="174"/>
        <end position="198"/>
    </location>
</feature>
<evidence type="ECO:0000256" key="2">
    <source>
        <dbReference type="ARBA" id="ARBA00022692"/>
    </source>
</evidence>
<dbReference type="PROSITE" id="PS50850">
    <property type="entry name" value="MFS"/>
    <property type="match status" value="1"/>
</dbReference>
<feature type="transmembrane region" description="Helical" evidence="6">
    <location>
        <begin position="417"/>
        <end position="435"/>
    </location>
</feature>
<feature type="transmembrane region" description="Helical" evidence="6">
    <location>
        <begin position="251"/>
        <end position="272"/>
    </location>
</feature>
<feature type="region of interest" description="Disordered" evidence="5">
    <location>
        <begin position="538"/>
        <end position="563"/>
    </location>
</feature>
<comment type="caution">
    <text evidence="8">The sequence shown here is derived from an EMBL/GenBank/DDBJ whole genome shotgun (WGS) entry which is preliminary data.</text>
</comment>
<feature type="transmembrane region" description="Helical" evidence="6">
    <location>
        <begin position="505"/>
        <end position="525"/>
    </location>
</feature>
<accession>A0A9W7G4W7</accession>
<evidence type="ECO:0000256" key="5">
    <source>
        <dbReference type="SAM" id="MobiDB-lite"/>
    </source>
</evidence>
<protein>
    <recommendedName>
        <fullName evidence="7">Major facilitator superfamily (MFS) profile domain-containing protein</fullName>
    </recommendedName>
</protein>
<keyword evidence="2 6" id="KW-0812">Transmembrane</keyword>
<dbReference type="Gene3D" id="1.20.1250.20">
    <property type="entry name" value="MFS general substrate transporter like domains"/>
    <property type="match status" value="1"/>
</dbReference>
<dbReference type="Proteomes" id="UP001165065">
    <property type="component" value="Unassembled WGS sequence"/>
</dbReference>
<dbReference type="Pfam" id="PF07690">
    <property type="entry name" value="MFS_1"/>
    <property type="match status" value="1"/>
</dbReference>
<feature type="domain" description="Major facilitator superfamily (MFS) profile" evidence="7">
    <location>
        <begin position="72"/>
        <end position="531"/>
    </location>
</feature>
<evidence type="ECO:0000256" key="6">
    <source>
        <dbReference type="SAM" id="Phobius"/>
    </source>
</evidence>
<feature type="transmembrane region" description="Helical" evidence="6">
    <location>
        <begin position="441"/>
        <end position="461"/>
    </location>
</feature>
<feature type="region of interest" description="Disordered" evidence="5">
    <location>
        <begin position="1"/>
        <end position="66"/>
    </location>
</feature>
<dbReference type="OrthoDB" id="419616at2759"/>
<feature type="transmembrane region" description="Helical" evidence="6">
    <location>
        <begin position="284"/>
        <end position="302"/>
    </location>
</feature>
<reference evidence="9" key="1">
    <citation type="journal article" date="2023" name="Commun. Biol.">
        <title>Genome analysis of Parmales, the sister group of diatoms, reveals the evolutionary specialization of diatoms from phago-mixotrophs to photoautotrophs.</title>
        <authorList>
            <person name="Ban H."/>
            <person name="Sato S."/>
            <person name="Yoshikawa S."/>
            <person name="Yamada K."/>
            <person name="Nakamura Y."/>
            <person name="Ichinomiya M."/>
            <person name="Sato N."/>
            <person name="Blanc-Mathieu R."/>
            <person name="Endo H."/>
            <person name="Kuwata A."/>
            <person name="Ogata H."/>
        </authorList>
    </citation>
    <scope>NUCLEOTIDE SEQUENCE [LARGE SCALE GENOMIC DNA]</scope>
</reference>
<feature type="transmembrane region" description="Helical" evidence="6">
    <location>
        <begin position="473"/>
        <end position="493"/>
    </location>
</feature>
<dbReference type="GO" id="GO:0016020">
    <property type="term" value="C:membrane"/>
    <property type="evidence" value="ECO:0007669"/>
    <property type="project" value="UniProtKB-SubCell"/>
</dbReference>
<dbReference type="SUPFAM" id="SSF103473">
    <property type="entry name" value="MFS general substrate transporter"/>
    <property type="match status" value="1"/>
</dbReference>
<keyword evidence="3 6" id="KW-1133">Transmembrane helix</keyword>